<protein>
    <submittedName>
        <fullName evidence="2">Uncharacterized protein</fullName>
    </submittedName>
</protein>
<accession>A0A085MN79</accession>
<feature type="region of interest" description="Disordered" evidence="1">
    <location>
        <begin position="160"/>
        <end position="201"/>
    </location>
</feature>
<evidence type="ECO:0000313" key="2">
    <source>
        <dbReference type="EMBL" id="KFD58675.1"/>
    </source>
</evidence>
<dbReference type="Proteomes" id="UP000030764">
    <property type="component" value="Unassembled WGS sequence"/>
</dbReference>
<reference evidence="2 3" key="1">
    <citation type="journal article" date="2014" name="Nat. Genet.">
        <title>Genome and transcriptome of the porcine whipworm Trichuris suis.</title>
        <authorList>
            <person name="Jex A.R."/>
            <person name="Nejsum P."/>
            <person name="Schwarz E.M."/>
            <person name="Hu L."/>
            <person name="Young N.D."/>
            <person name="Hall R.S."/>
            <person name="Korhonen P.K."/>
            <person name="Liao S."/>
            <person name="Thamsborg S."/>
            <person name="Xia J."/>
            <person name="Xu P."/>
            <person name="Wang S."/>
            <person name="Scheerlinck J.P."/>
            <person name="Hofmann A."/>
            <person name="Sternberg P.W."/>
            <person name="Wang J."/>
            <person name="Gasser R.B."/>
        </authorList>
    </citation>
    <scope>NUCLEOTIDE SEQUENCE [LARGE SCALE GENOMIC DNA]</scope>
    <source>
        <strain evidence="2">DCEP-RM93M</strain>
    </source>
</reference>
<feature type="compositionally biased region" description="Basic and acidic residues" evidence="1">
    <location>
        <begin position="161"/>
        <end position="184"/>
    </location>
</feature>
<keyword evidence="3" id="KW-1185">Reference proteome</keyword>
<dbReference type="EMBL" id="KL363183">
    <property type="protein sequence ID" value="KFD58675.1"/>
    <property type="molecule type" value="Genomic_DNA"/>
</dbReference>
<sequence length="384" mass="42531">MVYKRHNLSRNHFEVFDKPNDMKLYLLALLFGIALAGDDCRVKGVGPGYEKSYLDYAGKFRGGARKFLPIYRKEVAEEKEVVVKGGCGAKEEKEAEEKEPPREKRCSGGDGCHVKGVGPGYEKSYLDYAGKFRGGARKFLPIYRKVVAEEKEVVVKGGCGAKEEKEPEKKEPEEKEAEKKEPPRGKRCSGGKGHGGHDRIRGVGAGYAKSYLDYAGKFRGGARKFLPIYRKEVAEEKEVVVKGGWGAKEEKEPEEKEPEEKEPEKKEPPREKREAKGDDGHDCIKGVGAGYAKSYLDYAGKFRGGARKFVPIYKKVADLRRERAKGDDGHDCIKGVGAGYAKSYLDYAGKFRGGARKFVPIYKKVGSASKEVVIKGGAKCGEKH</sequence>
<feature type="region of interest" description="Disordered" evidence="1">
    <location>
        <begin position="247"/>
        <end position="281"/>
    </location>
</feature>
<name>A0A085MN79_9BILA</name>
<gene>
    <name evidence="2" type="ORF">M513_00368</name>
</gene>
<dbReference type="AlphaFoldDB" id="A0A085MN79"/>
<evidence type="ECO:0000313" key="3">
    <source>
        <dbReference type="Proteomes" id="UP000030764"/>
    </source>
</evidence>
<proteinExistence type="predicted"/>
<organism evidence="2 3">
    <name type="scientific">Trichuris suis</name>
    <name type="common">pig whipworm</name>
    <dbReference type="NCBI Taxonomy" id="68888"/>
    <lineage>
        <taxon>Eukaryota</taxon>
        <taxon>Metazoa</taxon>
        <taxon>Ecdysozoa</taxon>
        <taxon>Nematoda</taxon>
        <taxon>Enoplea</taxon>
        <taxon>Dorylaimia</taxon>
        <taxon>Trichinellida</taxon>
        <taxon>Trichuridae</taxon>
        <taxon>Trichuris</taxon>
    </lineage>
</organism>
<evidence type="ECO:0000256" key="1">
    <source>
        <dbReference type="SAM" id="MobiDB-lite"/>
    </source>
</evidence>